<comment type="caution">
    <text evidence="3">The sequence shown here is derived from an EMBL/GenBank/DDBJ whole genome shotgun (WGS) entry which is preliminary data.</text>
</comment>
<evidence type="ECO:0000313" key="5">
    <source>
        <dbReference type="Proteomes" id="UP000665181"/>
    </source>
</evidence>
<reference evidence="3" key="2">
    <citation type="submission" date="2021-03" db="EMBL/GenBank/DDBJ databases">
        <title>Isolation of Bacillus subtilis from fermented food sample.</title>
        <authorList>
            <person name="Lakshmanan V."/>
            <person name="Athira K."/>
            <person name="Rajagopal K."/>
        </authorList>
    </citation>
    <scope>NUCLEOTIDE SEQUENCE</scope>
    <source>
        <strain evidence="3">S1</strain>
    </source>
</reference>
<dbReference type="NCBIfam" id="TIGR04034">
    <property type="entry name" value="export_SdpA"/>
    <property type="match status" value="1"/>
</dbReference>
<dbReference type="Proteomes" id="UP000665181">
    <property type="component" value="Unassembled WGS sequence"/>
</dbReference>
<reference evidence="2 4" key="1">
    <citation type="submission" date="2015-09" db="EMBL/GenBank/DDBJ databases">
        <title>Spore heat resistance.</title>
        <authorList>
            <person name="Boekhorst J."/>
            <person name="Berendsen E.M."/>
            <person name="Wells-Bennik M.H."/>
            <person name="Kuipers O.P."/>
        </authorList>
    </citation>
    <scope>NUCLEOTIDE SEQUENCE [LARGE SCALE GENOMIC DNA]</scope>
    <source>
        <strain evidence="2 4">B4122</strain>
    </source>
</reference>
<dbReference type="EMBL" id="JAGFPW010000017">
    <property type="protein sequence ID" value="MBO3795847.1"/>
    <property type="molecule type" value="Genomic_DNA"/>
</dbReference>
<evidence type="ECO:0000313" key="2">
    <source>
        <dbReference type="EMBL" id="KZD94880.1"/>
    </source>
</evidence>
<name>A0A165B5N4_BACIU</name>
<evidence type="ECO:0000256" key="1">
    <source>
        <dbReference type="SAM" id="Phobius"/>
    </source>
</evidence>
<dbReference type="Proteomes" id="UP000076442">
    <property type="component" value="Unassembled WGS sequence"/>
</dbReference>
<gene>
    <name evidence="2" type="ORF">B4122_0637</name>
    <name evidence="3" type="ORF">J5227_16420</name>
</gene>
<accession>A0A165B5N4</accession>
<dbReference type="Pfam" id="PF17418">
    <property type="entry name" value="SdpA"/>
    <property type="match status" value="1"/>
</dbReference>
<keyword evidence="1" id="KW-0812">Transmembrane</keyword>
<dbReference type="InterPro" id="IPR023902">
    <property type="entry name" value="Sporulation_SdpA"/>
</dbReference>
<protein>
    <submittedName>
        <fullName evidence="3">SdpA family antimicrobial peptide system protein</fullName>
    </submittedName>
</protein>
<organism evidence="3 5">
    <name type="scientific">Bacillus subtilis</name>
    <dbReference type="NCBI Taxonomy" id="1423"/>
    <lineage>
        <taxon>Bacteria</taxon>
        <taxon>Bacillati</taxon>
        <taxon>Bacillota</taxon>
        <taxon>Bacilli</taxon>
        <taxon>Bacillales</taxon>
        <taxon>Bacillaceae</taxon>
        <taxon>Bacillus</taxon>
    </lineage>
</organism>
<keyword evidence="1" id="KW-1133">Transmembrane helix</keyword>
<keyword evidence="1" id="KW-0472">Membrane</keyword>
<dbReference type="AlphaFoldDB" id="A0A165B5N4"/>
<dbReference type="RefSeq" id="WP_041345502.1">
    <property type="nucleotide sequence ID" value="NZ_CP023257.1"/>
</dbReference>
<dbReference type="EMBL" id="LJZV01000002">
    <property type="protein sequence ID" value="KZD94880.1"/>
    <property type="molecule type" value="Genomic_DNA"/>
</dbReference>
<proteinExistence type="predicted"/>
<evidence type="ECO:0000313" key="3">
    <source>
        <dbReference type="EMBL" id="MBO3795847.1"/>
    </source>
</evidence>
<evidence type="ECO:0000313" key="4">
    <source>
        <dbReference type="Proteomes" id="UP000076442"/>
    </source>
</evidence>
<feature type="transmembrane region" description="Helical" evidence="1">
    <location>
        <begin position="7"/>
        <end position="28"/>
    </location>
</feature>
<sequence>MQKSISFFVIFSILWGSLFLFSIIGSLGTTPIPLTKDSKFLMSSILPQGWGFFSKNPRDTAIGLYEAENASTKVRWPNMRADNLFGLYRYGRSQGVEMGVIYSQVGKEQWTACKEKDLGACKSKAKTVQLKTPAPRPLLCGSYYLTKEDIVPWSYSKYTPSSYQVKSIVKVVISCSKT</sequence>